<name>B4REL2_PHEZH</name>
<protein>
    <recommendedName>
        <fullName evidence="4">ParD-like antitoxin of type II toxin-antitoxin system</fullName>
    </recommendedName>
</protein>
<gene>
    <name evidence="2" type="ordered locus">PHZ_c2127</name>
</gene>
<dbReference type="EMBL" id="CP000747">
    <property type="protein sequence ID" value="ACG78538.1"/>
    <property type="molecule type" value="Genomic_DNA"/>
</dbReference>
<evidence type="ECO:0000313" key="3">
    <source>
        <dbReference type="Proteomes" id="UP000001868"/>
    </source>
</evidence>
<dbReference type="Pfam" id="PF11903">
    <property type="entry name" value="ParD_like"/>
    <property type="match status" value="1"/>
</dbReference>
<reference evidence="2 3" key="1">
    <citation type="journal article" date="2008" name="BMC Genomics">
        <title>Complete genome of Phenylobacterium zucineum - a novel facultative intracellular bacterium isolated from human erythroleukemia cell line K562.</title>
        <authorList>
            <person name="Luo Y."/>
            <person name="Xu X."/>
            <person name="Ding Z."/>
            <person name="Liu Z."/>
            <person name="Zhang B."/>
            <person name="Yan Z."/>
            <person name="Sun J."/>
            <person name="Hu S."/>
            <person name="Hu X."/>
        </authorList>
    </citation>
    <scope>NUCLEOTIDE SEQUENCE [LARGE SCALE GENOMIC DNA]</scope>
    <source>
        <strain evidence="2 3">HLK1</strain>
    </source>
</reference>
<feature type="region of interest" description="Disordered" evidence="1">
    <location>
        <begin position="99"/>
        <end position="122"/>
    </location>
</feature>
<evidence type="ECO:0000256" key="1">
    <source>
        <dbReference type="SAM" id="MobiDB-lite"/>
    </source>
</evidence>
<dbReference type="STRING" id="450851.PHZ_c2127"/>
<dbReference type="KEGG" id="pzu:PHZ_c2127"/>
<evidence type="ECO:0008006" key="4">
    <source>
        <dbReference type="Google" id="ProtNLM"/>
    </source>
</evidence>
<dbReference type="HOGENOM" id="CLU_2024545_0_0_5"/>
<feature type="compositionally biased region" description="Low complexity" evidence="1">
    <location>
        <begin position="111"/>
        <end position="122"/>
    </location>
</feature>
<evidence type="ECO:0000313" key="2">
    <source>
        <dbReference type="EMBL" id="ACG78538.1"/>
    </source>
</evidence>
<proteinExistence type="predicted"/>
<dbReference type="RefSeq" id="WP_012522680.1">
    <property type="nucleotide sequence ID" value="NC_011144.1"/>
</dbReference>
<keyword evidence="3" id="KW-1185">Reference proteome</keyword>
<dbReference type="AlphaFoldDB" id="B4REL2"/>
<dbReference type="InterPro" id="IPR021831">
    <property type="entry name" value="ParD-like"/>
</dbReference>
<sequence length="122" mass="12958">MASSFATVKLNTRLVDAAREEAELFHRSLSGQIEHWATLGRALETAQGVSLDRVRAALAGGLKIEDLSDVEQDAFFANLGEAFDNPAPDLKAGYAALGRQTKAARRKSSGRKSSGAKGRNAA</sequence>
<accession>B4REL2</accession>
<dbReference type="Proteomes" id="UP000001868">
    <property type="component" value="Chromosome"/>
</dbReference>
<organism evidence="2 3">
    <name type="scientific">Phenylobacterium zucineum (strain HLK1)</name>
    <dbReference type="NCBI Taxonomy" id="450851"/>
    <lineage>
        <taxon>Bacteria</taxon>
        <taxon>Pseudomonadati</taxon>
        <taxon>Pseudomonadota</taxon>
        <taxon>Alphaproteobacteria</taxon>
        <taxon>Caulobacterales</taxon>
        <taxon>Caulobacteraceae</taxon>
        <taxon>Phenylobacterium</taxon>
    </lineage>
</organism>